<organism evidence="2 3">
    <name type="scientific">Rhodonia placenta</name>
    <dbReference type="NCBI Taxonomy" id="104341"/>
    <lineage>
        <taxon>Eukaryota</taxon>
        <taxon>Fungi</taxon>
        <taxon>Dikarya</taxon>
        <taxon>Basidiomycota</taxon>
        <taxon>Agaricomycotina</taxon>
        <taxon>Agaricomycetes</taxon>
        <taxon>Polyporales</taxon>
        <taxon>Adustoporiaceae</taxon>
        <taxon>Rhodonia</taxon>
    </lineage>
</organism>
<sequence>MLQRLGVFQGIHLVLWLIRRLRRSTGRHSSYVRTATPSAAIYVQMLYSVSGLSYQALSSRTSRVACTSTRPTRTLRNKPLVEDTPS</sequence>
<proteinExistence type="predicted"/>
<feature type="compositionally biased region" description="Polar residues" evidence="1">
    <location>
        <begin position="63"/>
        <end position="74"/>
    </location>
</feature>
<reference evidence="2" key="2">
    <citation type="journal article" name="Front. Microbiol.">
        <title>Degradative Capacity of Two Strains of Rhodonia placenta: From Phenotype to Genotype.</title>
        <authorList>
            <person name="Kolle M."/>
            <person name="Horta M.A.C."/>
            <person name="Nowrousian M."/>
            <person name="Ohm R.A."/>
            <person name="Benz J.P."/>
            <person name="Pilgard A."/>
        </authorList>
    </citation>
    <scope>NUCLEOTIDE SEQUENCE</scope>
    <source>
        <strain evidence="2">FPRL280</strain>
    </source>
</reference>
<dbReference type="Proteomes" id="UP000639403">
    <property type="component" value="Unassembled WGS sequence"/>
</dbReference>
<name>A0A8H7NTF0_9APHY</name>
<feature type="region of interest" description="Disordered" evidence="1">
    <location>
        <begin position="63"/>
        <end position="86"/>
    </location>
</feature>
<protein>
    <submittedName>
        <fullName evidence="2">Uncharacterized protein</fullName>
    </submittedName>
</protein>
<accession>A0A8H7NTF0</accession>
<comment type="caution">
    <text evidence="2">The sequence shown here is derived from an EMBL/GenBank/DDBJ whole genome shotgun (WGS) entry which is preliminary data.</text>
</comment>
<dbReference type="AlphaFoldDB" id="A0A8H7NTF0"/>
<reference evidence="2" key="1">
    <citation type="submission" date="2020-11" db="EMBL/GenBank/DDBJ databases">
        <authorList>
            <person name="Koelle M."/>
            <person name="Horta M.A.C."/>
            <person name="Nowrousian M."/>
            <person name="Ohm R.A."/>
            <person name="Benz P."/>
            <person name="Pilgard A."/>
        </authorList>
    </citation>
    <scope>NUCLEOTIDE SEQUENCE</scope>
    <source>
        <strain evidence="2">FPRL280</strain>
    </source>
</reference>
<evidence type="ECO:0000313" key="3">
    <source>
        <dbReference type="Proteomes" id="UP000639403"/>
    </source>
</evidence>
<evidence type="ECO:0000256" key="1">
    <source>
        <dbReference type="SAM" id="MobiDB-lite"/>
    </source>
</evidence>
<dbReference type="EMBL" id="JADOXO010000615">
    <property type="protein sequence ID" value="KAF9801971.1"/>
    <property type="molecule type" value="Genomic_DNA"/>
</dbReference>
<gene>
    <name evidence="2" type="ORF">IEO21_09990</name>
</gene>
<evidence type="ECO:0000313" key="2">
    <source>
        <dbReference type="EMBL" id="KAF9801971.1"/>
    </source>
</evidence>